<reference evidence="1 2" key="1">
    <citation type="submission" date="2024-01" db="EMBL/GenBank/DDBJ databases">
        <title>The genomes of 5 underutilized Papilionoideae crops provide insights into root nodulation and disease resistanc.</title>
        <authorList>
            <person name="Jiang F."/>
        </authorList>
    </citation>
    <scope>NUCLEOTIDE SEQUENCE [LARGE SCALE GENOMIC DNA]</scope>
    <source>
        <strain evidence="1">JINMINGXINNONG_FW02</strain>
        <tissue evidence="1">Leaves</tissue>
    </source>
</reference>
<gene>
    <name evidence="1" type="ORF">VNO80_26995</name>
</gene>
<dbReference type="EMBL" id="JAYMYR010000010">
    <property type="protein sequence ID" value="KAK7335218.1"/>
    <property type="molecule type" value="Genomic_DNA"/>
</dbReference>
<dbReference type="Proteomes" id="UP001374584">
    <property type="component" value="Unassembled WGS sequence"/>
</dbReference>
<dbReference type="AlphaFoldDB" id="A0AAN9LJH7"/>
<proteinExistence type="predicted"/>
<keyword evidence="2" id="KW-1185">Reference proteome</keyword>
<name>A0AAN9LJH7_PHACN</name>
<comment type="caution">
    <text evidence="1">The sequence shown here is derived from an EMBL/GenBank/DDBJ whole genome shotgun (WGS) entry which is preliminary data.</text>
</comment>
<organism evidence="1 2">
    <name type="scientific">Phaseolus coccineus</name>
    <name type="common">Scarlet runner bean</name>
    <name type="synonym">Phaseolus multiflorus</name>
    <dbReference type="NCBI Taxonomy" id="3886"/>
    <lineage>
        <taxon>Eukaryota</taxon>
        <taxon>Viridiplantae</taxon>
        <taxon>Streptophyta</taxon>
        <taxon>Embryophyta</taxon>
        <taxon>Tracheophyta</taxon>
        <taxon>Spermatophyta</taxon>
        <taxon>Magnoliopsida</taxon>
        <taxon>eudicotyledons</taxon>
        <taxon>Gunneridae</taxon>
        <taxon>Pentapetalae</taxon>
        <taxon>rosids</taxon>
        <taxon>fabids</taxon>
        <taxon>Fabales</taxon>
        <taxon>Fabaceae</taxon>
        <taxon>Papilionoideae</taxon>
        <taxon>50 kb inversion clade</taxon>
        <taxon>NPAAA clade</taxon>
        <taxon>indigoferoid/millettioid clade</taxon>
        <taxon>Phaseoleae</taxon>
        <taxon>Phaseolus</taxon>
    </lineage>
</organism>
<accession>A0AAN9LJH7</accession>
<evidence type="ECO:0000313" key="1">
    <source>
        <dbReference type="EMBL" id="KAK7335218.1"/>
    </source>
</evidence>
<sequence>MCQDSAGITVVLFAINGKDYDVIWYGVWTNLGYVSSSVGTHGMLGCILNKYTYSLRQLMLQTSDDEPCGDLVDLSSDSEIV</sequence>
<protein>
    <submittedName>
        <fullName evidence="1">Uncharacterized protein</fullName>
    </submittedName>
</protein>
<evidence type="ECO:0000313" key="2">
    <source>
        <dbReference type="Proteomes" id="UP001374584"/>
    </source>
</evidence>